<protein>
    <submittedName>
        <fullName evidence="1">Uncharacterized protein</fullName>
    </submittedName>
</protein>
<name>R9PH44_PSEHS</name>
<evidence type="ECO:0000313" key="1">
    <source>
        <dbReference type="EMBL" id="GAC97400.1"/>
    </source>
</evidence>
<organism evidence="1 2">
    <name type="scientific">Pseudozyma hubeiensis (strain SY62)</name>
    <name type="common">Yeast</name>
    <dbReference type="NCBI Taxonomy" id="1305764"/>
    <lineage>
        <taxon>Eukaryota</taxon>
        <taxon>Fungi</taxon>
        <taxon>Dikarya</taxon>
        <taxon>Basidiomycota</taxon>
        <taxon>Ustilaginomycotina</taxon>
        <taxon>Ustilaginomycetes</taxon>
        <taxon>Ustilaginales</taxon>
        <taxon>Ustilaginaceae</taxon>
        <taxon>Pseudozyma</taxon>
    </lineage>
</organism>
<dbReference type="RefSeq" id="XP_012190987.1">
    <property type="nucleotide sequence ID" value="XM_012335597.1"/>
</dbReference>
<accession>R9PH44</accession>
<dbReference type="HOGENOM" id="CLU_2211132_0_0_1"/>
<proteinExistence type="predicted"/>
<gene>
    <name evidence="1" type="ORF">PHSY_004985</name>
</gene>
<dbReference type="Proteomes" id="UP000014071">
    <property type="component" value="Unassembled WGS sequence"/>
</dbReference>
<reference evidence="2" key="1">
    <citation type="journal article" date="2013" name="Genome Announc.">
        <title>Draft genome sequence of the basidiomycetous yeast-like fungus Pseudozyma hubeiensis SY62, which produces an abundant amount of the biosurfactant mannosylerythritol lipids.</title>
        <authorList>
            <person name="Konishi M."/>
            <person name="Hatada Y."/>
            <person name="Horiuchi J."/>
        </authorList>
    </citation>
    <scope>NUCLEOTIDE SEQUENCE [LARGE SCALE GENOMIC DNA]</scope>
    <source>
        <strain evidence="2">SY62</strain>
    </source>
</reference>
<dbReference type="GeneID" id="24110266"/>
<dbReference type="AlphaFoldDB" id="R9PH44"/>
<evidence type="ECO:0000313" key="2">
    <source>
        <dbReference type="Proteomes" id="UP000014071"/>
    </source>
</evidence>
<sequence length="107" mass="12588">MRRDRSRSSYHFRVRSVQASELTRRLVLHPWPSSTKRDGIDAVEHLPYSLHDCVTCDAPVNRFMRCTDFSCMTLLWHRRCGITLLFLLQLTLIQALTPEQSEQSLKR</sequence>
<keyword evidence="2" id="KW-1185">Reference proteome</keyword>
<dbReference type="EMBL" id="DF238809">
    <property type="protein sequence ID" value="GAC97400.1"/>
    <property type="molecule type" value="Genomic_DNA"/>
</dbReference>